<sequence length="175" mass="20704">MDYLTQRQIQRIHNLGGERNANRILWEARDFLSNFRNGLEKVYYLNKLGRMRVDCEIARSKSMNIDHFLLRNQLWIHLKMPYTWTNEVKIIVGDTSIICDAKYITSDKTPVFVEVDVAQPMVKNIKKIHKYKRFKDLTNQKFHVLWVTQLESRRSKLKELSNGLSSAVYTANDIL</sequence>
<organism evidence="1">
    <name type="scientific">Niallia circulans</name>
    <name type="common">Bacillus circulans</name>
    <dbReference type="NCBI Taxonomy" id="1397"/>
    <lineage>
        <taxon>Bacteria</taxon>
        <taxon>Bacillati</taxon>
        <taxon>Bacillota</taxon>
        <taxon>Bacilli</taxon>
        <taxon>Bacillales</taxon>
        <taxon>Bacillaceae</taxon>
        <taxon>Niallia</taxon>
    </lineage>
</organism>
<dbReference type="EMBL" id="JAGTPX010000001">
    <property type="protein sequence ID" value="MBR8667979.1"/>
    <property type="molecule type" value="Genomic_DNA"/>
</dbReference>
<gene>
    <name evidence="1" type="ORF">KD144_00375</name>
</gene>
<dbReference type="Pfam" id="PF13814">
    <property type="entry name" value="Replic_Relax"/>
    <property type="match status" value="1"/>
</dbReference>
<accession>A0A941JL15</accession>
<dbReference type="RefSeq" id="WP_212116604.1">
    <property type="nucleotide sequence ID" value="NZ_JAGTPX020000001.1"/>
</dbReference>
<dbReference type="InterPro" id="IPR025855">
    <property type="entry name" value="Replic_Relax"/>
</dbReference>
<evidence type="ECO:0000313" key="1">
    <source>
        <dbReference type="EMBL" id="MBR8667979.1"/>
    </source>
</evidence>
<proteinExistence type="predicted"/>
<name>A0A941JL15_NIACI</name>
<protein>
    <submittedName>
        <fullName evidence="1">Replication-relaxation family protein</fullName>
    </submittedName>
</protein>
<reference evidence="1" key="1">
    <citation type="submission" date="2021-04" db="EMBL/GenBank/DDBJ databases">
        <title>Genomic analysis of electroactive and textile dye degrading Bacillus circulans strain: DC10 isolated from constructed wetland-microbial fuel cells treating textile dye wastewaters.</title>
        <authorList>
            <person name="Patel D.U."/>
            <person name="Desai C.R."/>
        </authorList>
    </citation>
    <scope>NUCLEOTIDE SEQUENCE</scope>
    <source>
        <strain evidence="1">DC10</strain>
    </source>
</reference>
<dbReference type="AlphaFoldDB" id="A0A941JL15"/>
<comment type="caution">
    <text evidence="1">The sequence shown here is derived from an EMBL/GenBank/DDBJ whole genome shotgun (WGS) entry which is preliminary data.</text>
</comment>